<evidence type="ECO:0000256" key="1">
    <source>
        <dbReference type="ARBA" id="ARBA00022729"/>
    </source>
</evidence>
<dbReference type="Pfam" id="PF13343">
    <property type="entry name" value="SBP_bac_6"/>
    <property type="match status" value="1"/>
</dbReference>
<name>A0A1H6G2D0_9EURY</name>
<accession>A0A1H6G2D0</accession>
<proteinExistence type="predicted"/>
<evidence type="ECO:0000313" key="3">
    <source>
        <dbReference type="Proteomes" id="UP000199112"/>
    </source>
</evidence>
<keyword evidence="3" id="KW-1185">Reference proteome</keyword>
<organism evidence="2 3">
    <name type="scientific">Natronorubrum sediminis</name>
    <dbReference type="NCBI Taxonomy" id="640943"/>
    <lineage>
        <taxon>Archaea</taxon>
        <taxon>Methanobacteriati</taxon>
        <taxon>Methanobacteriota</taxon>
        <taxon>Stenosarchaea group</taxon>
        <taxon>Halobacteria</taxon>
        <taxon>Halobacteriales</taxon>
        <taxon>Natrialbaceae</taxon>
        <taxon>Natronorubrum</taxon>
    </lineage>
</organism>
<protein>
    <submittedName>
        <fullName evidence="2">Extracellular solute-binding protein</fullName>
    </submittedName>
</protein>
<dbReference type="SUPFAM" id="SSF53850">
    <property type="entry name" value="Periplasmic binding protein-like II"/>
    <property type="match status" value="1"/>
</dbReference>
<dbReference type="OrthoDB" id="198749at2157"/>
<dbReference type="PANTHER" id="PTHR30222:SF17">
    <property type="entry name" value="SPERMIDINE_PUTRESCINE-BINDING PERIPLASMIC PROTEIN"/>
    <property type="match status" value="1"/>
</dbReference>
<dbReference type="Gene3D" id="3.40.190.10">
    <property type="entry name" value="Periplasmic binding protein-like II"/>
    <property type="match status" value="2"/>
</dbReference>
<dbReference type="Proteomes" id="UP000199112">
    <property type="component" value="Unassembled WGS sequence"/>
</dbReference>
<dbReference type="RefSeq" id="WP_090507848.1">
    <property type="nucleotide sequence ID" value="NZ_FNWL01000003.1"/>
</dbReference>
<gene>
    <name evidence="2" type="ORF">SAMN04487967_3086</name>
</gene>
<sequence>MTQINKRQGSDDGRGTTRRRVLQTGAVVSGIGLAGCMGGDDDTLRYISRGGTTQDAEREMFEEWSEDSGIDVQHQEAADDTEMINLIAENPGEFDFTNPAQFGLALERLEHDGELFDEIDTGEIPNYEENVQDQWKEAPPIDGEDDAIFYYMSSQGIGYNQEHVDEITSWDDLKDDDLAGHVALFGSPPTRFGNCCAALEYDVGEVFEDEDMFEDVFDEMEEQNEYVFNYWDAGDQFMQWMREEQAYASSAWGGRVQVLNEEGMDTEYVIPDEGAVAHTNYFVITQESENQEHVYDLLDWLYEPDRAVELSTSHNYPMAMEDPSDELTELFEYVEDPDDLLWIDWDSMISNLDEITERVNDVMAG</sequence>
<evidence type="ECO:0000313" key="2">
    <source>
        <dbReference type="EMBL" id="SEH17251.1"/>
    </source>
</evidence>
<dbReference type="EMBL" id="FNWL01000003">
    <property type="protein sequence ID" value="SEH17251.1"/>
    <property type="molecule type" value="Genomic_DNA"/>
</dbReference>
<reference evidence="3" key="1">
    <citation type="submission" date="2016-10" db="EMBL/GenBank/DDBJ databases">
        <authorList>
            <person name="Varghese N."/>
            <person name="Submissions S."/>
        </authorList>
    </citation>
    <scope>NUCLEOTIDE SEQUENCE [LARGE SCALE GENOMIC DNA]</scope>
    <source>
        <strain evidence="3">CGMCC 1.8981</strain>
    </source>
</reference>
<dbReference type="PANTHER" id="PTHR30222">
    <property type="entry name" value="SPERMIDINE/PUTRESCINE-BINDING PERIPLASMIC PROTEIN"/>
    <property type="match status" value="1"/>
</dbReference>
<keyword evidence="1" id="KW-0732">Signal</keyword>
<dbReference type="AlphaFoldDB" id="A0A1H6G2D0"/>